<proteinExistence type="predicted"/>
<dbReference type="AlphaFoldDB" id="A0A4U5PAW9"/>
<comment type="caution">
    <text evidence="1">The sequence shown here is derived from an EMBL/GenBank/DDBJ whole genome shotgun (WGS) entry which is preliminary data.</text>
</comment>
<protein>
    <submittedName>
        <fullName evidence="1">Uncharacterized protein</fullName>
    </submittedName>
</protein>
<dbReference type="Proteomes" id="UP000298663">
    <property type="component" value="Unassembled WGS sequence"/>
</dbReference>
<organism evidence="1 2">
    <name type="scientific">Steinernema carpocapsae</name>
    <name type="common">Entomopathogenic nematode</name>
    <dbReference type="NCBI Taxonomy" id="34508"/>
    <lineage>
        <taxon>Eukaryota</taxon>
        <taxon>Metazoa</taxon>
        <taxon>Ecdysozoa</taxon>
        <taxon>Nematoda</taxon>
        <taxon>Chromadorea</taxon>
        <taxon>Rhabditida</taxon>
        <taxon>Tylenchina</taxon>
        <taxon>Panagrolaimomorpha</taxon>
        <taxon>Strongyloidoidea</taxon>
        <taxon>Steinernematidae</taxon>
        <taxon>Steinernema</taxon>
    </lineage>
</organism>
<sequence>MLLGVNYAQVLFVDSPDVFALNLETVRKQFHVGDMEEKMRLRKRKSFELTRRRSDDSEGGRKPESRGQKVIYGIWKEIAELKQNMSTRSALVPQRST</sequence>
<gene>
    <name evidence="1" type="ORF">L596_007936</name>
</gene>
<reference evidence="1 2" key="2">
    <citation type="journal article" date="2019" name="G3 (Bethesda)">
        <title>Hybrid Assembly of the Genome of the Entomopathogenic Nematode Steinernema carpocapsae Identifies the X-Chromosome.</title>
        <authorList>
            <person name="Serra L."/>
            <person name="Macchietto M."/>
            <person name="Macias-Munoz A."/>
            <person name="McGill C.J."/>
            <person name="Rodriguez I.M."/>
            <person name="Rodriguez B."/>
            <person name="Murad R."/>
            <person name="Mortazavi A."/>
        </authorList>
    </citation>
    <scope>NUCLEOTIDE SEQUENCE [LARGE SCALE GENOMIC DNA]</scope>
    <source>
        <strain evidence="1 2">ALL</strain>
    </source>
</reference>
<evidence type="ECO:0000313" key="2">
    <source>
        <dbReference type="Proteomes" id="UP000298663"/>
    </source>
</evidence>
<reference evidence="1 2" key="1">
    <citation type="journal article" date="2015" name="Genome Biol.">
        <title>Comparative genomics of Steinernema reveals deeply conserved gene regulatory networks.</title>
        <authorList>
            <person name="Dillman A.R."/>
            <person name="Macchietto M."/>
            <person name="Porter C.F."/>
            <person name="Rogers A."/>
            <person name="Williams B."/>
            <person name="Antoshechkin I."/>
            <person name="Lee M.M."/>
            <person name="Goodwin Z."/>
            <person name="Lu X."/>
            <person name="Lewis E.E."/>
            <person name="Goodrich-Blair H."/>
            <person name="Stock S.P."/>
            <person name="Adams B.J."/>
            <person name="Sternberg P.W."/>
            <person name="Mortazavi A."/>
        </authorList>
    </citation>
    <scope>NUCLEOTIDE SEQUENCE [LARGE SCALE GENOMIC DNA]</scope>
    <source>
        <strain evidence="1 2">ALL</strain>
    </source>
</reference>
<dbReference type="EMBL" id="AZBU02000002">
    <property type="protein sequence ID" value="TKR93487.1"/>
    <property type="molecule type" value="Genomic_DNA"/>
</dbReference>
<name>A0A4U5PAW9_STECR</name>
<keyword evidence="2" id="KW-1185">Reference proteome</keyword>
<evidence type="ECO:0000313" key="1">
    <source>
        <dbReference type="EMBL" id="TKR93487.1"/>
    </source>
</evidence>
<accession>A0A4U5PAW9</accession>